<reference evidence="2 3" key="1">
    <citation type="submission" date="2019-03" db="EMBL/GenBank/DDBJ databases">
        <title>Genomic Encyclopedia of Type Strains, Phase IV (KMG-IV): sequencing the most valuable type-strain genomes for metagenomic binning, comparative biology and taxonomic classification.</title>
        <authorList>
            <person name="Goeker M."/>
        </authorList>
    </citation>
    <scope>NUCLEOTIDE SEQUENCE [LARGE SCALE GENOMIC DNA]</scope>
    <source>
        <strain evidence="2 3">DSM 12121</strain>
    </source>
</reference>
<evidence type="ECO:0000256" key="1">
    <source>
        <dbReference type="SAM" id="Phobius"/>
    </source>
</evidence>
<sequence>MVREPSSPSLTRVDRFLLWARSNRFVSSLIILGIVLGGIATFSDSARRLAGLGGEIASALSGPGAEERATREKVKHAAELFDGYFTRAIAEQTLDFRRPVDEEYEAMQSELRQLQVVFIAQKQLERARIVEDGMALLKQIAPYGFMRPERWQQPVLERQQAEWRGIFAALGYEASGGAR</sequence>
<keyword evidence="1" id="KW-0472">Membrane</keyword>
<feature type="transmembrane region" description="Helical" evidence="1">
    <location>
        <begin position="25"/>
        <end position="42"/>
    </location>
</feature>
<proteinExistence type="predicted"/>
<evidence type="ECO:0000313" key="3">
    <source>
        <dbReference type="Proteomes" id="UP000295129"/>
    </source>
</evidence>
<name>A0A4V6PQG2_9RHOO</name>
<dbReference type="Proteomes" id="UP000295129">
    <property type="component" value="Unassembled WGS sequence"/>
</dbReference>
<protein>
    <submittedName>
        <fullName evidence="2">Uncharacterized protein</fullName>
    </submittedName>
</protein>
<comment type="caution">
    <text evidence="2">The sequence shown here is derived from an EMBL/GenBank/DDBJ whole genome shotgun (WGS) entry which is preliminary data.</text>
</comment>
<keyword evidence="1" id="KW-1133">Transmembrane helix</keyword>
<dbReference type="RefSeq" id="WP_168977725.1">
    <property type="nucleotide sequence ID" value="NZ_SNVV01000033.1"/>
</dbReference>
<organism evidence="2 3">
    <name type="scientific">Azoarcus indigens</name>
    <dbReference type="NCBI Taxonomy" id="29545"/>
    <lineage>
        <taxon>Bacteria</taxon>
        <taxon>Pseudomonadati</taxon>
        <taxon>Pseudomonadota</taxon>
        <taxon>Betaproteobacteria</taxon>
        <taxon>Rhodocyclales</taxon>
        <taxon>Zoogloeaceae</taxon>
        <taxon>Azoarcus</taxon>
    </lineage>
</organism>
<keyword evidence="3" id="KW-1185">Reference proteome</keyword>
<accession>A0A4V6PQG2</accession>
<keyword evidence="1" id="KW-0812">Transmembrane</keyword>
<evidence type="ECO:0000313" key="2">
    <source>
        <dbReference type="EMBL" id="TDN44962.1"/>
    </source>
</evidence>
<gene>
    <name evidence="2" type="ORF">C7389_1337</name>
</gene>
<dbReference type="AlphaFoldDB" id="A0A4V6PQG2"/>
<dbReference type="EMBL" id="SNVV01000033">
    <property type="protein sequence ID" value="TDN44962.1"/>
    <property type="molecule type" value="Genomic_DNA"/>
</dbReference>